<evidence type="ECO:0000313" key="1">
    <source>
        <dbReference type="EMBL" id="MPN57993.1"/>
    </source>
</evidence>
<proteinExistence type="predicted"/>
<name>A0A645JEI5_9ZZZZ</name>
<comment type="caution">
    <text evidence="1">The sequence shown here is derived from an EMBL/GenBank/DDBJ whole genome shotgun (WGS) entry which is preliminary data.</text>
</comment>
<dbReference type="InterPro" id="IPR019708">
    <property type="entry name" value="Phage_HP1_Orf24"/>
</dbReference>
<organism evidence="1">
    <name type="scientific">bioreactor metagenome</name>
    <dbReference type="NCBI Taxonomy" id="1076179"/>
    <lineage>
        <taxon>unclassified sequences</taxon>
        <taxon>metagenomes</taxon>
        <taxon>ecological metagenomes</taxon>
    </lineage>
</organism>
<accession>A0A645JEI5</accession>
<dbReference type="AlphaFoldDB" id="A0A645JEI5"/>
<dbReference type="Pfam" id="PF10772">
    <property type="entry name" value="Phage_HP1_Orf24"/>
    <property type="match status" value="1"/>
</dbReference>
<gene>
    <name evidence="1" type="ORF">SDC9_205689</name>
</gene>
<protein>
    <submittedName>
        <fullName evidence="1">Uncharacterized protein</fullName>
    </submittedName>
</protein>
<sequence>MNQRFNGIGFVVDLLTVQVSAKKFTLDITDNTAAVKRKGRPDGWVQGDVEASGTITVDKTGLKAILDSANSFQEVEPFDINSYAEAGDDNLKIEAFGCKVKIGKLLDIDSNSADETEFEIPYVVTSPNFVHIDGKPYFKESKKNS</sequence>
<dbReference type="EMBL" id="VSSQ01130210">
    <property type="protein sequence ID" value="MPN57993.1"/>
    <property type="molecule type" value="Genomic_DNA"/>
</dbReference>
<reference evidence="1" key="1">
    <citation type="submission" date="2019-08" db="EMBL/GenBank/DDBJ databases">
        <authorList>
            <person name="Kucharzyk K."/>
            <person name="Murdoch R.W."/>
            <person name="Higgins S."/>
            <person name="Loffler F."/>
        </authorList>
    </citation>
    <scope>NUCLEOTIDE SEQUENCE</scope>
</reference>